<evidence type="ECO:0008006" key="4">
    <source>
        <dbReference type="Google" id="ProtNLM"/>
    </source>
</evidence>
<comment type="caution">
    <text evidence="2">The sequence shown here is derived from an EMBL/GenBank/DDBJ whole genome shotgun (WGS) entry which is preliminary data.</text>
</comment>
<dbReference type="SUPFAM" id="SSF57997">
    <property type="entry name" value="Tropomyosin"/>
    <property type="match status" value="1"/>
</dbReference>
<dbReference type="EMBL" id="JAFJMO010000001">
    <property type="protein sequence ID" value="KAJ8288606.1"/>
    <property type="molecule type" value="Genomic_DNA"/>
</dbReference>
<dbReference type="AlphaFoldDB" id="A0A9Q1E2R4"/>
<protein>
    <recommendedName>
        <fullName evidence="4">Coiled-coil domain-containing protein 170</fullName>
    </recommendedName>
</protein>
<sequence>MTYDGTSTKPDYQKASSASLWDDVVVRERLAHFQQTTEQSRSELAVLQAKHQSIQAQLQEALSRLASRDAAVQELREELERYKETGARQASLVGTLRERLQDAEDDAGGLASSRLCLDAALQEMANENSELKRRVLELESQSQECLTGWNKTKQETSESKWAYQEFLSKLTTSLAMDLGARKDPLDFIASQVDALCQRSEGQTGLIHTLEESVEALEVECRASRETVMRLVAEVSRERSVASTYSKEVESLQQELKSALVAKRNEEKENQSLQKRLNASQRVQAASKQELDRLEKRSLELDGHLLGTQIEAQGLQARERAFREELVMLLGGQHATGPPTEEDLLQWLKEMCSREKSSREALLELKAKSSEIAEKLAEQEQLHQGALQRAQLAEQYGQELGARLRGLETELLSGEVLRDGLRHNRQHYECFMEQLSEKMKLRGVTADLGFDMRLEAILSRAEQLVKQEGVALVESRSLAHSLQRKLKAQKERLESKELHADLLRRKVAQLEEEKSARSALAVERDDAHLATRKLQKKTERLQKELDSLRQYNTELKAQLADAHGLKIIVMEQKQTIAEQSKSLGELEEGKETAEKKLTTATADFQTKIHQAIEEQQQAQVLLQSHSSELRTLRQSISELNKTERQLTNFRKAVSKMAGLDISMLAVPDYEIIKRLEWLLHPYSHHYHPHHHASDAPCAYPPQKHHQKDPTTVSATIENDPSIGLKALQLCIIALMSEQQPLALHLEEHKDCFMPRFQFWMDQSNFGWVL</sequence>
<accession>A0A9Q1E2R4</accession>
<dbReference type="Proteomes" id="UP001152803">
    <property type="component" value="Unassembled WGS sequence"/>
</dbReference>
<dbReference type="PANTHER" id="PTHR18863:SF4">
    <property type="entry name" value="COILED-COIL DOMAIN-CONTAINING PROTEIN 170"/>
    <property type="match status" value="1"/>
</dbReference>
<dbReference type="PANTHER" id="PTHR18863">
    <property type="entry name" value="TSEC-2-RELATED"/>
    <property type="match status" value="1"/>
</dbReference>
<evidence type="ECO:0000313" key="3">
    <source>
        <dbReference type="Proteomes" id="UP001152803"/>
    </source>
</evidence>
<evidence type="ECO:0000313" key="2">
    <source>
        <dbReference type="EMBL" id="KAJ8288606.1"/>
    </source>
</evidence>
<dbReference type="InterPro" id="IPR039139">
    <property type="entry name" value="CCDC170-like"/>
</dbReference>
<dbReference type="OrthoDB" id="5832575at2759"/>
<name>A0A9Q1E2R4_CONCO</name>
<proteinExistence type="predicted"/>
<feature type="coiled-coil region" evidence="1">
    <location>
        <begin position="478"/>
        <end position="651"/>
    </location>
</feature>
<organism evidence="2 3">
    <name type="scientific">Conger conger</name>
    <name type="common">Conger eel</name>
    <name type="synonym">Muraena conger</name>
    <dbReference type="NCBI Taxonomy" id="82655"/>
    <lineage>
        <taxon>Eukaryota</taxon>
        <taxon>Metazoa</taxon>
        <taxon>Chordata</taxon>
        <taxon>Craniata</taxon>
        <taxon>Vertebrata</taxon>
        <taxon>Euteleostomi</taxon>
        <taxon>Actinopterygii</taxon>
        <taxon>Neopterygii</taxon>
        <taxon>Teleostei</taxon>
        <taxon>Anguilliformes</taxon>
        <taxon>Congridae</taxon>
        <taxon>Conger</taxon>
    </lineage>
</organism>
<keyword evidence="1" id="KW-0175">Coiled coil</keyword>
<feature type="coiled-coil region" evidence="1">
    <location>
        <begin position="206"/>
        <end position="296"/>
    </location>
</feature>
<reference evidence="2" key="1">
    <citation type="journal article" date="2023" name="Science">
        <title>Genome structures resolve the early diversification of teleost fishes.</title>
        <authorList>
            <person name="Parey E."/>
            <person name="Louis A."/>
            <person name="Montfort J."/>
            <person name="Bouchez O."/>
            <person name="Roques C."/>
            <person name="Iampietro C."/>
            <person name="Lluch J."/>
            <person name="Castinel A."/>
            <person name="Donnadieu C."/>
            <person name="Desvignes T."/>
            <person name="Floi Bucao C."/>
            <person name="Jouanno E."/>
            <person name="Wen M."/>
            <person name="Mejri S."/>
            <person name="Dirks R."/>
            <person name="Jansen H."/>
            <person name="Henkel C."/>
            <person name="Chen W.J."/>
            <person name="Zahm M."/>
            <person name="Cabau C."/>
            <person name="Klopp C."/>
            <person name="Thompson A.W."/>
            <person name="Robinson-Rechavi M."/>
            <person name="Braasch I."/>
            <person name="Lecointre G."/>
            <person name="Bobe J."/>
            <person name="Postlethwait J.H."/>
            <person name="Berthelot C."/>
            <person name="Roest Crollius H."/>
            <person name="Guiguen Y."/>
        </authorList>
    </citation>
    <scope>NUCLEOTIDE SEQUENCE</scope>
    <source>
        <strain evidence="2">Concon-B</strain>
    </source>
</reference>
<evidence type="ECO:0000256" key="1">
    <source>
        <dbReference type="SAM" id="Coils"/>
    </source>
</evidence>
<gene>
    <name evidence="2" type="ORF">COCON_G00012650</name>
</gene>
<feature type="coiled-coil region" evidence="1">
    <location>
        <begin position="44"/>
        <end position="141"/>
    </location>
</feature>
<keyword evidence="3" id="KW-1185">Reference proteome</keyword>